<feature type="region of interest" description="Disordered" evidence="1">
    <location>
        <begin position="69"/>
        <end position="111"/>
    </location>
</feature>
<feature type="compositionally biased region" description="Low complexity" evidence="1">
    <location>
        <begin position="93"/>
        <end position="104"/>
    </location>
</feature>
<evidence type="ECO:0000256" key="1">
    <source>
        <dbReference type="SAM" id="MobiDB-lite"/>
    </source>
</evidence>
<accession>A0A0A9HNN5</accession>
<organism evidence="2">
    <name type="scientific">Arundo donax</name>
    <name type="common">Giant reed</name>
    <name type="synonym">Donax arundinaceus</name>
    <dbReference type="NCBI Taxonomy" id="35708"/>
    <lineage>
        <taxon>Eukaryota</taxon>
        <taxon>Viridiplantae</taxon>
        <taxon>Streptophyta</taxon>
        <taxon>Embryophyta</taxon>
        <taxon>Tracheophyta</taxon>
        <taxon>Spermatophyta</taxon>
        <taxon>Magnoliopsida</taxon>
        <taxon>Liliopsida</taxon>
        <taxon>Poales</taxon>
        <taxon>Poaceae</taxon>
        <taxon>PACMAD clade</taxon>
        <taxon>Arundinoideae</taxon>
        <taxon>Arundineae</taxon>
        <taxon>Arundo</taxon>
    </lineage>
</organism>
<proteinExistence type="predicted"/>
<feature type="region of interest" description="Disordered" evidence="1">
    <location>
        <begin position="1"/>
        <end position="33"/>
    </location>
</feature>
<protein>
    <submittedName>
        <fullName evidence="2">Uncharacterized protein</fullName>
    </submittedName>
</protein>
<evidence type="ECO:0000313" key="2">
    <source>
        <dbReference type="EMBL" id="JAE36496.1"/>
    </source>
</evidence>
<sequence>MRDQLLPIPTQDCPGLQPREHKCISLPPRTTTPTITVARTGKRACCYSPPALRSRNADGADGRAAAHLHQLPHLLPPPPPPRAARRPRRAPRRAPTLPRAARASPAPPPLS</sequence>
<dbReference type="AlphaFoldDB" id="A0A0A9HNN5"/>
<dbReference type="EMBL" id="GBRH01161400">
    <property type="protein sequence ID" value="JAE36496.1"/>
    <property type="molecule type" value="Transcribed_RNA"/>
</dbReference>
<reference evidence="2" key="2">
    <citation type="journal article" date="2015" name="Data Brief">
        <title>Shoot transcriptome of the giant reed, Arundo donax.</title>
        <authorList>
            <person name="Barrero R.A."/>
            <person name="Guerrero F.D."/>
            <person name="Moolhuijzen P."/>
            <person name="Goolsby J.A."/>
            <person name="Tidwell J."/>
            <person name="Bellgard S.E."/>
            <person name="Bellgard M.I."/>
        </authorList>
    </citation>
    <scope>NUCLEOTIDE SEQUENCE</scope>
    <source>
        <tissue evidence="2">Shoot tissue taken approximately 20 cm above the soil surface</tissue>
    </source>
</reference>
<feature type="compositionally biased region" description="Basic residues" evidence="1">
    <location>
        <begin position="83"/>
        <end position="92"/>
    </location>
</feature>
<reference evidence="2" key="1">
    <citation type="submission" date="2014-09" db="EMBL/GenBank/DDBJ databases">
        <authorList>
            <person name="Magalhaes I.L.F."/>
            <person name="Oliveira U."/>
            <person name="Santos F.R."/>
            <person name="Vidigal T.H.D.A."/>
            <person name="Brescovit A.D."/>
            <person name="Santos A.J."/>
        </authorList>
    </citation>
    <scope>NUCLEOTIDE SEQUENCE</scope>
    <source>
        <tissue evidence="2">Shoot tissue taken approximately 20 cm above the soil surface</tissue>
    </source>
</reference>
<name>A0A0A9HNN5_ARUDO</name>